<dbReference type="Pfam" id="PF00155">
    <property type="entry name" value="Aminotran_1_2"/>
    <property type="match status" value="1"/>
</dbReference>
<dbReference type="SUPFAM" id="SSF46785">
    <property type="entry name" value="Winged helix' DNA-binding domain"/>
    <property type="match status" value="1"/>
</dbReference>
<dbReference type="InterPro" id="IPR015421">
    <property type="entry name" value="PyrdxlP-dep_Trfase_major"/>
</dbReference>
<accession>A0A0N7KX88</accession>
<evidence type="ECO:0000256" key="4">
    <source>
        <dbReference type="ARBA" id="ARBA00023125"/>
    </source>
</evidence>
<evidence type="ECO:0000259" key="6">
    <source>
        <dbReference type="PROSITE" id="PS50949"/>
    </source>
</evidence>
<organism evidence="7">
    <name type="scientific">Aureimonas altamirensis</name>
    <dbReference type="NCBI Taxonomy" id="370622"/>
    <lineage>
        <taxon>Bacteria</taxon>
        <taxon>Pseudomonadati</taxon>
        <taxon>Pseudomonadota</taxon>
        <taxon>Alphaproteobacteria</taxon>
        <taxon>Hyphomicrobiales</taxon>
        <taxon>Aurantimonadaceae</taxon>
        <taxon>Aureimonas</taxon>
    </lineage>
</organism>
<proteinExistence type="inferred from homology"/>
<reference evidence="7" key="1">
    <citation type="journal article" date="2015" name="Proc. Natl. Acad. Sci. U.S.A.">
        <title>Bacterial clade with the ribosomal RNA operon on a small plasmid rather than the chromosome.</title>
        <authorList>
            <person name="Anda M."/>
            <person name="Ohtsubo Y."/>
            <person name="Okubo T."/>
            <person name="Sugawara M."/>
            <person name="Nagata Y."/>
            <person name="Tsuda M."/>
            <person name="Minamisawa K."/>
            <person name="Mitsui H."/>
        </authorList>
    </citation>
    <scope>NUCLEOTIDE SEQUENCE</scope>
    <source>
        <strain evidence="7">DSM 21988</strain>
    </source>
</reference>
<keyword evidence="5" id="KW-0804">Transcription</keyword>
<evidence type="ECO:0000256" key="5">
    <source>
        <dbReference type="ARBA" id="ARBA00023163"/>
    </source>
</evidence>
<dbReference type="PANTHER" id="PTHR46577">
    <property type="entry name" value="HTH-TYPE TRANSCRIPTIONAL REGULATORY PROTEIN GABR"/>
    <property type="match status" value="1"/>
</dbReference>
<dbReference type="InterPro" id="IPR015424">
    <property type="entry name" value="PyrdxlP-dep_Trfase"/>
</dbReference>
<comment type="similarity">
    <text evidence="1">In the C-terminal section; belongs to the class-I pyridoxal-phosphate-dependent aminotransferase family.</text>
</comment>
<evidence type="ECO:0000256" key="3">
    <source>
        <dbReference type="ARBA" id="ARBA00023015"/>
    </source>
</evidence>
<dbReference type="RefSeq" id="WP_060607653.1">
    <property type="nucleotide sequence ID" value="NZ_BBWQ01000018.1"/>
</dbReference>
<name>A0A0N7KX88_9HYPH</name>
<dbReference type="Pfam" id="PF00392">
    <property type="entry name" value="GntR"/>
    <property type="match status" value="1"/>
</dbReference>
<dbReference type="EMBL" id="LC066371">
    <property type="protein sequence ID" value="BAT26241.1"/>
    <property type="molecule type" value="Genomic_DNA"/>
</dbReference>
<dbReference type="InterPro" id="IPR004839">
    <property type="entry name" value="Aminotransferase_I/II_large"/>
</dbReference>
<evidence type="ECO:0000313" key="7">
    <source>
        <dbReference type="EMBL" id="BAT26241.1"/>
    </source>
</evidence>
<dbReference type="GO" id="GO:0003700">
    <property type="term" value="F:DNA-binding transcription factor activity"/>
    <property type="evidence" value="ECO:0007669"/>
    <property type="project" value="InterPro"/>
</dbReference>
<dbReference type="AlphaFoldDB" id="A0A0N7KX88"/>
<feature type="domain" description="HTH gntR-type" evidence="6">
    <location>
        <begin position="3"/>
        <end position="71"/>
    </location>
</feature>
<evidence type="ECO:0000256" key="1">
    <source>
        <dbReference type="ARBA" id="ARBA00005384"/>
    </source>
</evidence>
<dbReference type="InterPro" id="IPR051446">
    <property type="entry name" value="HTH_trans_reg/aminotransferase"/>
</dbReference>
<protein>
    <submittedName>
        <fullName evidence="7">Transcriptional regulator with HTH domain and aminotransferase domain</fullName>
    </submittedName>
</protein>
<dbReference type="InterPro" id="IPR036390">
    <property type="entry name" value="WH_DNA-bd_sf"/>
</dbReference>
<dbReference type="Gene3D" id="3.40.640.10">
    <property type="entry name" value="Type I PLP-dependent aspartate aminotransferase-like (Major domain)"/>
    <property type="match status" value="1"/>
</dbReference>
<dbReference type="InterPro" id="IPR015422">
    <property type="entry name" value="PyrdxlP-dep_Trfase_small"/>
</dbReference>
<dbReference type="SUPFAM" id="SSF53383">
    <property type="entry name" value="PLP-dependent transferases"/>
    <property type="match status" value="1"/>
</dbReference>
<dbReference type="CDD" id="cd00609">
    <property type="entry name" value="AAT_like"/>
    <property type="match status" value="1"/>
</dbReference>
<keyword evidence="3" id="KW-0805">Transcription regulation</keyword>
<dbReference type="PROSITE" id="PS50949">
    <property type="entry name" value="HTH_GNTR"/>
    <property type="match status" value="1"/>
</dbReference>
<sequence>MARGQTAKVMDAVRAHIEGRSLAPGARLPSVRAEARASGVSVSTVVEAYERLVAEGLIRSRPGSGFYVSASAAPLMLKAVAPRWDRAIDPFWISRQSLEAAPGTSMPGCGWLPAEWMFEGGLRRALRKVARGNAVELADYGSPLGLEPLRALLARRLLALSIPAATDRIMLTESGTQAIDLVCRLLIEPGDAVLVDDPCYFNFHALLRAHRARIVGVPYGPDGPDTKAMETIIAQERPRLYITNSAIHNPTGATLSPATAHKVLSLADKARMTIVEDDIFGDFEQEPATRLAALDGLDRVICIGSFSKSVSASVRCGYVAARPDWLDGLIDMKIATSFGGGRMAAALLYETLSDGAYRRHMEEVRRKLGRAMDRTIARLERLGFTAELRPRAGMFVWCRLPQGADAGHVAAQCLGDGVVLAPGNAFSLTGAASQFMRFNVAQCGDDSIFASLERALR</sequence>
<keyword evidence="2" id="KW-0663">Pyridoxal phosphate</keyword>
<keyword evidence="4" id="KW-0238">DNA-binding</keyword>
<dbReference type="CDD" id="cd07377">
    <property type="entry name" value="WHTH_GntR"/>
    <property type="match status" value="1"/>
</dbReference>
<dbReference type="GO" id="GO:0008483">
    <property type="term" value="F:transaminase activity"/>
    <property type="evidence" value="ECO:0007669"/>
    <property type="project" value="UniProtKB-KW"/>
</dbReference>
<dbReference type="SMART" id="SM00345">
    <property type="entry name" value="HTH_GNTR"/>
    <property type="match status" value="1"/>
</dbReference>
<dbReference type="GO" id="GO:0030170">
    <property type="term" value="F:pyridoxal phosphate binding"/>
    <property type="evidence" value="ECO:0007669"/>
    <property type="project" value="InterPro"/>
</dbReference>
<dbReference type="Gene3D" id="1.10.10.10">
    <property type="entry name" value="Winged helix-like DNA-binding domain superfamily/Winged helix DNA-binding domain"/>
    <property type="match status" value="1"/>
</dbReference>
<dbReference type="InterPro" id="IPR000524">
    <property type="entry name" value="Tscrpt_reg_HTH_GntR"/>
</dbReference>
<evidence type="ECO:0000256" key="2">
    <source>
        <dbReference type="ARBA" id="ARBA00022898"/>
    </source>
</evidence>
<dbReference type="Gene3D" id="3.90.1150.10">
    <property type="entry name" value="Aspartate Aminotransferase, domain 1"/>
    <property type="match status" value="1"/>
</dbReference>
<keyword evidence="7" id="KW-0032">Aminotransferase</keyword>
<dbReference type="PANTHER" id="PTHR46577:SF2">
    <property type="entry name" value="TRANSCRIPTIONAL REGULATORY PROTEIN"/>
    <property type="match status" value="1"/>
</dbReference>
<dbReference type="GO" id="GO:0003677">
    <property type="term" value="F:DNA binding"/>
    <property type="evidence" value="ECO:0007669"/>
    <property type="project" value="UniProtKB-KW"/>
</dbReference>
<keyword evidence="7" id="KW-0808">Transferase</keyword>
<dbReference type="InterPro" id="IPR036388">
    <property type="entry name" value="WH-like_DNA-bd_sf"/>
</dbReference>